<dbReference type="SUPFAM" id="SSF51905">
    <property type="entry name" value="FAD/NAD(P)-binding domain"/>
    <property type="match status" value="1"/>
</dbReference>
<dbReference type="AlphaFoldDB" id="A0A4Y9XTK1"/>
<accession>A0A4Y9XTK1</accession>
<dbReference type="InterPro" id="IPR036188">
    <property type="entry name" value="FAD/NAD-bd_sf"/>
</dbReference>
<comment type="caution">
    <text evidence="6">The sequence shown here is derived from an EMBL/GenBank/DDBJ whole genome shotgun (WGS) entry which is preliminary data.</text>
</comment>
<name>A0A4Y9XTK1_9APHY</name>
<feature type="domain" description="FAD-binding" evidence="5">
    <location>
        <begin position="12"/>
        <end position="355"/>
    </location>
</feature>
<sequence length="573" mass="62635">MSSPVQGHLCQVGAGPAGLIAAIALLKNHIPIRIIEKRSIPHGGVRGTAIQPRTLELFAFLGVLDDVLAVSTPPFLMAMHGVGREVLKETRFEEEADESPHVPYPRSVHVGQHVLERVLRENIDKLGARVEFGVELVSFEQHAEQVVTELSISTSEHTAPSVETLECTYMIAADGAKGRVRRNLGLSFLGETKETERMFTANVEVHGLDRAQWHMWGSFSSAGFGLKPISPEPLFQVQALGPDLPTDLPRDTKGVQELFNSISGAKDIELLNASWTSEWRANIRLANALSVGRVFLSGDAAHSHSPAGGQGENTAMQDSLNIAWKLALVLQGVAAPSLLDTYQVERMPVVAEMLSLSTELHTLAFHRIRTSTLDPEKPQDPETQEIMHRPRRLLQLGVNYRWSPIVIGDHGDDTNTEKDPYGQGSATLRAGDRAPDARPLLDITGADNDIHSTRPVSLHSTFTVDRHTILIFPLTSGVVNTIEFAALQQIVARMATVTMILAEALEFEGHNCRTLVDVERTAYLGYNVPESTGAFVVVRPDGIIGAYGRDMGIVFQYFATMTGHSSRLGARES</sequence>
<dbReference type="GO" id="GO:0071949">
    <property type="term" value="F:FAD binding"/>
    <property type="evidence" value="ECO:0007669"/>
    <property type="project" value="InterPro"/>
</dbReference>
<dbReference type="InterPro" id="IPR050641">
    <property type="entry name" value="RIFMO-like"/>
</dbReference>
<dbReference type="EMBL" id="SEKV01000926">
    <property type="protein sequence ID" value="TFY52743.1"/>
    <property type="molecule type" value="Genomic_DNA"/>
</dbReference>
<evidence type="ECO:0000256" key="2">
    <source>
        <dbReference type="ARBA" id="ARBA00022630"/>
    </source>
</evidence>
<dbReference type="Gene3D" id="3.40.30.120">
    <property type="match status" value="1"/>
</dbReference>
<gene>
    <name evidence="6" type="ORF">EVJ58_g9841</name>
</gene>
<dbReference type="PRINTS" id="PR00420">
    <property type="entry name" value="RNGMNOXGNASE"/>
</dbReference>
<evidence type="ECO:0000256" key="1">
    <source>
        <dbReference type="ARBA" id="ARBA00001974"/>
    </source>
</evidence>
<dbReference type="Proteomes" id="UP000298390">
    <property type="component" value="Unassembled WGS sequence"/>
</dbReference>
<evidence type="ECO:0000313" key="6">
    <source>
        <dbReference type="EMBL" id="TFY52743.1"/>
    </source>
</evidence>
<dbReference type="PANTHER" id="PTHR43004:SF19">
    <property type="entry name" value="BINDING MONOOXYGENASE, PUTATIVE (JCVI)-RELATED"/>
    <property type="match status" value="1"/>
</dbReference>
<dbReference type="GO" id="GO:0016709">
    <property type="term" value="F:oxidoreductase activity, acting on paired donors, with incorporation or reduction of molecular oxygen, NAD(P)H as one donor, and incorporation of one atom of oxygen"/>
    <property type="evidence" value="ECO:0007669"/>
    <property type="project" value="UniProtKB-ARBA"/>
</dbReference>
<keyword evidence="3" id="KW-0274">FAD</keyword>
<protein>
    <recommendedName>
        <fullName evidence="5">FAD-binding domain-containing protein</fullName>
    </recommendedName>
</protein>
<comment type="cofactor">
    <cofactor evidence="1">
        <name>FAD</name>
        <dbReference type="ChEBI" id="CHEBI:57692"/>
    </cofactor>
</comment>
<evidence type="ECO:0000259" key="5">
    <source>
        <dbReference type="Pfam" id="PF01494"/>
    </source>
</evidence>
<dbReference type="Gene3D" id="3.30.70.2450">
    <property type="match status" value="1"/>
</dbReference>
<reference evidence="6 7" key="1">
    <citation type="submission" date="2019-01" db="EMBL/GenBank/DDBJ databases">
        <title>Genome sequencing of the rare red list fungi Fomitopsis rosea.</title>
        <authorList>
            <person name="Buettner E."/>
            <person name="Kellner H."/>
        </authorList>
    </citation>
    <scope>NUCLEOTIDE SEQUENCE [LARGE SCALE GENOMIC DNA]</scope>
    <source>
        <strain evidence="6 7">DSM 105464</strain>
    </source>
</reference>
<organism evidence="6 7">
    <name type="scientific">Rhodofomes roseus</name>
    <dbReference type="NCBI Taxonomy" id="34475"/>
    <lineage>
        <taxon>Eukaryota</taxon>
        <taxon>Fungi</taxon>
        <taxon>Dikarya</taxon>
        <taxon>Basidiomycota</taxon>
        <taxon>Agaricomycotina</taxon>
        <taxon>Agaricomycetes</taxon>
        <taxon>Polyporales</taxon>
        <taxon>Rhodofomes</taxon>
    </lineage>
</organism>
<keyword evidence="2" id="KW-0285">Flavoprotein</keyword>
<dbReference type="InterPro" id="IPR002938">
    <property type="entry name" value="FAD-bd"/>
</dbReference>
<dbReference type="Pfam" id="PF01494">
    <property type="entry name" value="FAD_binding_3"/>
    <property type="match status" value="1"/>
</dbReference>
<dbReference type="STRING" id="34475.A0A4Y9XTK1"/>
<evidence type="ECO:0000256" key="3">
    <source>
        <dbReference type="ARBA" id="ARBA00022827"/>
    </source>
</evidence>
<keyword evidence="4" id="KW-0560">Oxidoreductase</keyword>
<proteinExistence type="predicted"/>
<dbReference type="PANTHER" id="PTHR43004">
    <property type="entry name" value="TRK SYSTEM POTASSIUM UPTAKE PROTEIN"/>
    <property type="match status" value="1"/>
</dbReference>
<dbReference type="Gene3D" id="3.50.50.60">
    <property type="entry name" value="FAD/NAD(P)-binding domain"/>
    <property type="match status" value="1"/>
</dbReference>
<evidence type="ECO:0000313" key="7">
    <source>
        <dbReference type="Proteomes" id="UP000298390"/>
    </source>
</evidence>
<evidence type="ECO:0000256" key="4">
    <source>
        <dbReference type="ARBA" id="ARBA00023002"/>
    </source>
</evidence>